<dbReference type="SUPFAM" id="SSF55961">
    <property type="entry name" value="Bet v1-like"/>
    <property type="match status" value="1"/>
</dbReference>
<accession>A0A100VYZ7</accession>
<dbReference type="InterPro" id="IPR013538">
    <property type="entry name" value="ASHA1/2-like_C"/>
</dbReference>
<protein>
    <recommendedName>
        <fullName evidence="2">Activator of Hsp90 ATPase homologue 1/2-like C-terminal domain-containing protein</fullName>
    </recommendedName>
</protein>
<dbReference type="Pfam" id="PF08327">
    <property type="entry name" value="AHSA1"/>
    <property type="match status" value="1"/>
</dbReference>
<feature type="domain" description="Activator of Hsp90 ATPase homologue 1/2-like C-terminal" evidence="2">
    <location>
        <begin position="15"/>
        <end position="146"/>
    </location>
</feature>
<dbReference type="Gene3D" id="3.30.530.20">
    <property type="match status" value="1"/>
</dbReference>
<gene>
    <name evidence="3" type="ORF">RMCB_2702</name>
</gene>
<dbReference type="STRING" id="146020.RMCB_2702"/>
<dbReference type="InterPro" id="IPR023393">
    <property type="entry name" value="START-like_dom_sf"/>
</dbReference>
<proteinExistence type="inferred from homology"/>
<reference evidence="4" key="2">
    <citation type="submission" date="2016-02" db="EMBL/GenBank/DDBJ databases">
        <title>Draft genome sequence of five rapidly growing Mycobacterium species.</title>
        <authorList>
            <person name="Katahira K."/>
            <person name="Gotou Y."/>
            <person name="Iida K."/>
            <person name="Ogura Y."/>
            <person name="Hayashi T."/>
        </authorList>
    </citation>
    <scope>NUCLEOTIDE SEQUENCE [LARGE SCALE GENOMIC DNA]</scope>
    <source>
        <strain evidence="4">JCM15654</strain>
    </source>
</reference>
<reference evidence="4" key="1">
    <citation type="journal article" date="2016" name="Genome Announc.">
        <title>Draft Genome Sequences of Five Rapidly Growing Mycobacterium Species, M. thermoresistibile, M. fortuitum subsp. acetamidolyticum, M. canariasense, M. brisbanense, and M. novocastrense.</title>
        <authorList>
            <person name="Katahira K."/>
            <person name="Ogura Y."/>
            <person name="Gotoh Y."/>
            <person name="Hayashi T."/>
        </authorList>
    </citation>
    <scope>NUCLEOTIDE SEQUENCE [LARGE SCALE GENOMIC DNA]</scope>
    <source>
        <strain evidence="4">JCM15654</strain>
    </source>
</reference>
<sequence length="151" mass="17418">MTELVQAIAAHQFSAPAERVFDAWLNPADVRAWLSQPIDDNPGFDVRRVETDPRVGGRFTFSDQREQQEAVHWGYYREIDRPATLEFTWFTSEDEEREDSSVVRLTLSPLPQGCEATIVHSMDERYAQWVEQTARGWTMLMRKIDLAVGGE</sequence>
<comment type="caution">
    <text evidence="3">The sequence shown here is derived from an EMBL/GenBank/DDBJ whole genome shotgun (WGS) entry which is preliminary data.</text>
</comment>
<comment type="similarity">
    <text evidence="1">Belongs to the AHA1 family.</text>
</comment>
<dbReference type="EMBL" id="BCSX01000024">
    <property type="protein sequence ID" value="GAS88606.1"/>
    <property type="molecule type" value="Genomic_DNA"/>
</dbReference>
<dbReference type="RefSeq" id="WP_062829174.1">
    <property type="nucleotide sequence ID" value="NZ_BCSX01000024.1"/>
</dbReference>
<dbReference type="OrthoDB" id="9803476at2"/>
<dbReference type="Proteomes" id="UP000069620">
    <property type="component" value="Unassembled WGS sequence"/>
</dbReference>
<keyword evidence="4" id="KW-1185">Reference proteome</keyword>
<evidence type="ECO:0000256" key="1">
    <source>
        <dbReference type="ARBA" id="ARBA00006817"/>
    </source>
</evidence>
<evidence type="ECO:0000313" key="3">
    <source>
        <dbReference type="EMBL" id="GAS88606.1"/>
    </source>
</evidence>
<dbReference type="CDD" id="cd07814">
    <property type="entry name" value="SRPBCC_CalC_Aha1-like"/>
    <property type="match status" value="1"/>
</dbReference>
<dbReference type="AlphaFoldDB" id="A0A100VYZ7"/>
<evidence type="ECO:0000313" key="4">
    <source>
        <dbReference type="Proteomes" id="UP000069620"/>
    </source>
</evidence>
<name>A0A100VYZ7_9MYCO</name>
<evidence type="ECO:0000259" key="2">
    <source>
        <dbReference type="Pfam" id="PF08327"/>
    </source>
</evidence>
<organism evidence="3 4">
    <name type="scientific">Mycolicibacterium brisbanense</name>
    <dbReference type="NCBI Taxonomy" id="146020"/>
    <lineage>
        <taxon>Bacteria</taxon>
        <taxon>Bacillati</taxon>
        <taxon>Actinomycetota</taxon>
        <taxon>Actinomycetes</taxon>
        <taxon>Mycobacteriales</taxon>
        <taxon>Mycobacteriaceae</taxon>
        <taxon>Mycolicibacterium</taxon>
    </lineage>
</organism>